<evidence type="ECO:0000313" key="1">
    <source>
        <dbReference type="EMBL" id="OSG83915.1"/>
    </source>
</evidence>
<name>A0A7Z1BS77_SALDZ</name>
<protein>
    <submittedName>
        <fullName evidence="1">Uncharacterized protein</fullName>
    </submittedName>
</protein>
<dbReference type="Proteomes" id="UP000868516">
    <property type="component" value="Unassembled WGS sequence"/>
</dbReference>
<organism evidence="1">
    <name type="scientific">Salmonella enterica subsp. diarizonae serovar Rough:r:z</name>
    <dbReference type="NCBI Taxonomy" id="1974321"/>
    <lineage>
        <taxon>Bacteria</taxon>
        <taxon>Pseudomonadati</taxon>
        <taxon>Pseudomonadota</taxon>
        <taxon>Gammaproteobacteria</taxon>
        <taxon>Enterobacterales</taxon>
        <taxon>Enterobacteriaceae</taxon>
        <taxon>Salmonella</taxon>
    </lineage>
</organism>
<gene>
    <name evidence="1" type="ORF">R545_04680</name>
</gene>
<dbReference type="AlphaFoldDB" id="A0A7Z1BS77"/>
<dbReference type="EMBL" id="NBRZ01000002">
    <property type="protein sequence ID" value="OSG83915.1"/>
    <property type="molecule type" value="Genomic_DNA"/>
</dbReference>
<accession>A0A7Z1BS77</accession>
<proteinExistence type="predicted"/>
<comment type="caution">
    <text evidence="1">The sequence shown here is derived from an EMBL/GenBank/DDBJ whole genome shotgun (WGS) entry which is preliminary data.</text>
</comment>
<sequence>MDPRFWDSSAIGPKRVPYSWSLVNITRRQQTQKKPQGPVEFQVAVNTLDGAGRVAFVQWSDSSPHQVLLYPLKRGPRRYFLILPAAGDQGLRFGNRLVAITKAESLFRPSQLT</sequence>
<reference evidence="1" key="1">
    <citation type="submission" date="2017-03" db="EMBL/GenBank/DDBJ databases">
        <title>Salmonella serotype comparative study.</title>
        <authorList>
            <person name="Liao J."/>
        </authorList>
    </citation>
    <scope>NUCLEOTIDE SEQUENCE [LARGE SCALE GENOMIC DNA]</scope>
    <source>
        <strain evidence="1">NY_FSL S10-1123</strain>
    </source>
</reference>